<dbReference type="Proteomes" id="UP000195514">
    <property type="component" value="Chromosome I"/>
</dbReference>
<organism evidence="2 3">
    <name type="scientific">Candidatus Brevifilum fermentans</name>
    <dbReference type="NCBI Taxonomy" id="1986204"/>
    <lineage>
        <taxon>Bacteria</taxon>
        <taxon>Bacillati</taxon>
        <taxon>Chloroflexota</taxon>
        <taxon>Anaerolineae</taxon>
        <taxon>Anaerolineales</taxon>
        <taxon>Anaerolineaceae</taxon>
        <taxon>Candidatus Brevifilum</taxon>
    </lineage>
</organism>
<dbReference type="PROSITE" id="PS51257">
    <property type="entry name" value="PROKAR_LIPOPROTEIN"/>
    <property type="match status" value="1"/>
</dbReference>
<gene>
    <name evidence="2" type="ORF">CFX1CAM_0941</name>
</gene>
<evidence type="ECO:0008006" key="4">
    <source>
        <dbReference type="Google" id="ProtNLM"/>
    </source>
</evidence>
<protein>
    <recommendedName>
        <fullName evidence="4">DUF3828 domain-containing protein</fullName>
    </recommendedName>
</protein>
<accession>A0A1Y6K360</accession>
<name>A0A1Y6K360_9CHLR</name>
<feature type="chain" id="PRO_5012802968" description="DUF3828 domain-containing protein" evidence="1">
    <location>
        <begin position="19"/>
        <end position="329"/>
    </location>
</feature>
<dbReference type="EMBL" id="LT859958">
    <property type="protein sequence ID" value="SMX54006.1"/>
    <property type="molecule type" value="Genomic_DNA"/>
</dbReference>
<dbReference type="RefSeq" id="WP_087861903.1">
    <property type="nucleotide sequence ID" value="NZ_LT859958.1"/>
</dbReference>
<dbReference type="AlphaFoldDB" id="A0A1Y6K360"/>
<keyword evidence="1" id="KW-0732">Signal</keyword>
<evidence type="ECO:0000256" key="1">
    <source>
        <dbReference type="SAM" id="SignalP"/>
    </source>
</evidence>
<reference evidence="3" key="1">
    <citation type="submission" date="2017-05" db="EMBL/GenBank/DDBJ databases">
        <authorList>
            <person name="Kirkegaard R."/>
            <person name="Mcilroy J S."/>
        </authorList>
    </citation>
    <scope>NUCLEOTIDE SEQUENCE [LARGE SCALE GENOMIC DNA]</scope>
</reference>
<evidence type="ECO:0000313" key="3">
    <source>
        <dbReference type="Proteomes" id="UP000195514"/>
    </source>
</evidence>
<keyword evidence="3" id="KW-1185">Reference proteome</keyword>
<sequence>MVWKNLFVGLLISALVSCQPIVPSNPMVSTSTVQPRVTNPDTSSTDYRIFIDHMSVKDLFEGAVMIGKYDALQYYGSPKEAYSFLCCRMAESLEVEEYSRHADWISHFELDMLTPLSLEPYSPLRLNDADIENGNLVFLRQARAYQTQDALLAIENGKSYFNYLILSHTKDGWRIAEINSAYPTENLLGNWSSDATATAQMPSSNAYLETIASHPDTYLSLARVSGLLTRVDLRLRGIINKTVLPDDVFEENLNYILDKLNQPQRVIVEQLLPLPFTDNESSMTSIDLQQHRIVVEARLRVNDDPVVLFFTLERLKDGLQISRITTDYP</sequence>
<evidence type="ECO:0000313" key="2">
    <source>
        <dbReference type="EMBL" id="SMX54006.1"/>
    </source>
</evidence>
<proteinExistence type="predicted"/>
<dbReference type="KEGG" id="abat:CFX1CAM_0941"/>
<feature type="signal peptide" evidence="1">
    <location>
        <begin position="1"/>
        <end position="18"/>
    </location>
</feature>